<protein>
    <recommendedName>
        <fullName evidence="3">MmcQ/YjbR family DNA-binding protein</fullName>
    </recommendedName>
</protein>
<evidence type="ECO:0000313" key="1">
    <source>
        <dbReference type="EMBL" id="GJE05942.1"/>
    </source>
</evidence>
<reference evidence="1" key="1">
    <citation type="journal article" date="2021" name="Front. Microbiol.">
        <title>Comprehensive Comparative Genomics and Phenotyping of Methylobacterium Species.</title>
        <authorList>
            <person name="Alessa O."/>
            <person name="Ogura Y."/>
            <person name="Fujitani Y."/>
            <person name="Takami H."/>
            <person name="Hayashi T."/>
            <person name="Sahin N."/>
            <person name="Tani A."/>
        </authorList>
    </citation>
    <scope>NUCLEOTIDE SEQUENCE</scope>
    <source>
        <strain evidence="1">LMG 23639</strain>
    </source>
</reference>
<evidence type="ECO:0000313" key="2">
    <source>
        <dbReference type="Proteomes" id="UP001055102"/>
    </source>
</evidence>
<keyword evidence="2" id="KW-1185">Reference proteome</keyword>
<proteinExistence type="predicted"/>
<name>A0ABQ4SRX8_9HYPH</name>
<dbReference type="InterPro" id="IPR038056">
    <property type="entry name" value="YjbR-like_sf"/>
</dbReference>
<dbReference type="Proteomes" id="UP001055102">
    <property type="component" value="Unassembled WGS sequence"/>
</dbReference>
<dbReference type="EMBL" id="BPQR01000020">
    <property type="protein sequence ID" value="GJE05942.1"/>
    <property type="molecule type" value="Genomic_DNA"/>
</dbReference>
<dbReference type="InterPro" id="IPR058532">
    <property type="entry name" value="YjbR/MT2646/Rv2570-like"/>
</dbReference>
<reference evidence="1" key="2">
    <citation type="submission" date="2021-08" db="EMBL/GenBank/DDBJ databases">
        <authorList>
            <person name="Tani A."/>
            <person name="Ola A."/>
            <person name="Ogura Y."/>
            <person name="Katsura K."/>
            <person name="Hayashi T."/>
        </authorList>
    </citation>
    <scope>NUCLEOTIDE SEQUENCE</scope>
    <source>
        <strain evidence="1">LMG 23639</strain>
    </source>
</reference>
<sequence length="103" mass="10977">MTPDEFRTLLLGFDGVDEGAHRGHPDFRLGKKVIASLGYPGEGWAMVKLPREHQEMLIASAPETFSAAAGAWGRQGSTLVDLARADEATALGAIRAAWENAAT</sequence>
<accession>A0ABQ4SRX8</accession>
<comment type="caution">
    <text evidence="1">The sequence shown here is derived from an EMBL/GenBank/DDBJ whole genome shotgun (WGS) entry which is preliminary data.</text>
</comment>
<gene>
    <name evidence="1" type="ORF">AOPFMNJM_1248</name>
</gene>
<organism evidence="1 2">
    <name type="scientific">Methylobacterium jeotgali</name>
    <dbReference type="NCBI Taxonomy" id="381630"/>
    <lineage>
        <taxon>Bacteria</taxon>
        <taxon>Pseudomonadati</taxon>
        <taxon>Pseudomonadota</taxon>
        <taxon>Alphaproteobacteria</taxon>
        <taxon>Hyphomicrobiales</taxon>
        <taxon>Methylobacteriaceae</taxon>
        <taxon>Methylobacterium</taxon>
    </lineage>
</organism>
<dbReference type="Pfam" id="PF04237">
    <property type="entry name" value="YjbR"/>
    <property type="match status" value="1"/>
</dbReference>
<dbReference type="SUPFAM" id="SSF142906">
    <property type="entry name" value="YjbR-like"/>
    <property type="match status" value="1"/>
</dbReference>
<dbReference type="RefSeq" id="WP_238274605.1">
    <property type="nucleotide sequence ID" value="NZ_BPQR01000020.1"/>
</dbReference>
<evidence type="ECO:0008006" key="3">
    <source>
        <dbReference type="Google" id="ProtNLM"/>
    </source>
</evidence>